<protein>
    <submittedName>
        <fullName evidence="1">Uncharacterized protein</fullName>
    </submittedName>
</protein>
<comment type="caution">
    <text evidence="1">The sequence shown here is derived from an EMBL/GenBank/DDBJ whole genome shotgun (WGS) entry which is preliminary data.</text>
</comment>
<dbReference type="Proteomes" id="UP001589855">
    <property type="component" value="Unassembled WGS sequence"/>
</dbReference>
<gene>
    <name evidence="1" type="ORF">ACFFGS_11880</name>
</gene>
<accession>A0ABV6K5S0</accession>
<reference evidence="1 2" key="1">
    <citation type="submission" date="2024-09" db="EMBL/GenBank/DDBJ databases">
        <authorList>
            <person name="Sun Q."/>
            <person name="Mori K."/>
        </authorList>
    </citation>
    <scope>NUCLEOTIDE SEQUENCE [LARGE SCALE GENOMIC DNA]</scope>
    <source>
        <strain evidence="1 2">TBRC 4575</strain>
    </source>
</reference>
<dbReference type="EMBL" id="JBHLUK010000075">
    <property type="protein sequence ID" value="MFC0424825.1"/>
    <property type="molecule type" value="Genomic_DNA"/>
</dbReference>
<proteinExistence type="predicted"/>
<keyword evidence="2" id="KW-1185">Reference proteome</keyword>
<organism evidence="1 2">
    <name type="scientific">Lactiplantibacillus plajomi</name>
    <dbReference type="NCBI Taxonomy" id="1457217"/>
    <lineage>
        <taxon>Bacteria</taxon>
        <taxon>Bacillati</taxon>
        <taxon>Bacillota</taxon>
        <taxon>Bacilli</taxon>
        <taxon>Lactobacillales</taxon>
        <taxon>Lactobacillaceae</taxon>
        <taxon>Lactiplantibacillus</taxon>
    </lineage>
</organism>
<sequence length="113" mass="13318">MLKENNYVQRIPRSKIMKSESGPFSGIVWYEYTFSNAQTLAESKKYLKKIKRSDSNLTLKNCPIVYRVILRPPTKSFKRWTGQIYLDTNRKDSAYGRSYDIQLLNDRSSRVLN</sequence>
<name>A0ABV6K5S0_9LACO</name>
<evidence type="ECO:0000313" key="1">
    <source>
        <dbReference type="EMBL" id="MFC0424825.1"/>
    </source>
</evidence>
<evidence type="ECO:0000313" key="2">
    <source>
        <dbReference type="Proteomes" id="UP001589855"/>
    </source>
</evidence>